<dbReference type="Pfam" id="PF13439">
    <property type="entry name" value="Glyco_transf_4"/>
    <property type="match status" value="1"/>
</dbReference>
<name>A0A7C0Y6G6_THELI</name>
<organism evidence="3">
    <name type="scientific">Thermococcus litoralis</name>
    <dbReference type="NCBI Taxonomy" id="2265"/>
    <lineage>
        <taxon>Archaea</taxon>
        <taxon>Methanobacteriati</taxon>
        <taxon>Methanobacteriota</taxon>
        <taxon>Thermococci</taxon>
        <taxon>Thermococcales</taxon>
        <taxon>Thermococcaceae</taxon>
        <taxon>Thermococcus</taxon>
    </lineage>
</organism>
<feature type="domain" description="Glycosyl transferase family 1" evidence="1">
    <location>
        <begin position="174"/>
        <end position="317"/>
    </location>
</feature>
<dbReference type="PANTHER" id="PTHR45947:SF3">
    <property type="entry name" value="SULFOQUINOVOSYL TRANSFERASE SQD2"/>
    <property type="match status" value="1"/>
</dbReference>
<dbReference type="PANTHER" id="PTHR45947">
    <property type="entry name" value="SULFOQUINOVOSYL TRANSFERASE SQD2"/>
    <property type="match status" value="1"/>
</dbReference>
<dbReference type="Gene3D" id="3.40.50.2000">
    <property type="entry name" value="Glycogen Phosphorylase B"/>
    <property type="match status" value="2"/>
</dbReference>
<accession>A0A7C0Y6G6</accession>
<evidence type="ECO:0000313" key="3">
    <source>
        <dbReference type="EMBL" id="HDD31405.1"/>
    </source>
</evidence>
<dbReference type="CDD" id="cd03801">
    <property type="entry name" value="GT4_PimA-like"/>
    <property type="match status" value="1"/>
</dbReference>
<reference evidence="3" key="1">
    <citation type="journal article" date="2020" name="mSystems">
        <title>Genome- and Community-Level Interaction Insights into Carbon Utilization and Element Cycling Functions of Hydrothermarchaeota in Hydrothermal Sediment.</title>
        <authorList>
            <person name="Zhou Z."/>
            <person name="Liu Y."/>
            <person name="Xu W."/>
            <person name="Pan J."/>
            <person name="Luo Z.H."/>
            <person name="Li M."/>
        </authorList>
    </citation>
    <scope>NUCLEOTIDE SEQUENCE [LARGE SCALE GENOMIC DNA]</scope>
    <source>
        <strain evidence="3">HyVt-151</strain>
    </source>
</reference>
<proteinExistence type="predicted"/>
<dbReference type="InterPro" id="IPR028098">
    <property type="entry name" value="Glyco_trans_4-like_N"/>
</dbReference>
<dbReference type="GO" id="GO:0016757">
    <property type="term" value="F:glycosyltransferase activity"/>
    <property type="evidence" value="ECO:0007669"/>
    <property type="project" value="InterPro"/>
</dbReference>
<evidence type="ECO:0000259" key="1">
    <source>
        <dbReference type="Pfam" id="PF00534"/>
    </source>
</evidence>
<sequence length="355" mass="40363">MRILMVGHYPPHKGGVANHADNLVKELRKRHEVYVLTYGPITPREFEKEVVYQVKVPSVFGLRGILFALLAFFKIVKLHKKLNFELIHAHYIGTTSYAGVLAKKKLKTPLITTAHGSDLDFMSNLPLGGDFVRESISKSDMTITVSHYLKKKALHLGARKIKVIPNGIRRLKPKKAVKRYITFIGALTPYKNPKTFIRLAEYFPSEKFLIVGDGPLMEELKSKAPSNVEFLGYREDIENVLAESKMLIVPSLREGFGLVIVEANSLGVPVVGRAVGGIKELIREGKNGYLFKDFDELLEKVKLLLDNKKALKMGRIGRRISERYTWEKITEKVEEVYREVLGERHDNSNKHARCR</sequence>
<dbReference type="Proteomes" id="UP000886210">
    <property type="component" value="Unassembled WGS sequence"/>
</dbReference>
<dbReference type="AlphaFoldDB" id="A0A7C0Y6G6"/>
<protein>
    <submittedName>
        <fullName evidence="3">Glycosyltransferase family 4 protein</fullName>
    </submittedName>
</protein>
<dbReference type="InterPro" id="IPR050194">
    <property type="entry name" value="Glycosyltransferase_grp1"/>
</dbReference>
<evidence type="ECO:0000259" key="2">
    <source>
        <dbReference type="Pfam" id="PF13439"/>
    </source>
</evidence>
<gene>
    <name evidence="3" type="ORF">ENF72_02105</name>
</gene>
<dbReference type="InterPro" id="IPR001296">
    <property type="entry name" value="Glyco_trans_1"/>
</dbReference>
<feature type="domain" description="Glycosyltransferase subfamily 4-like N-terminal" evidence="2">
    <location>
        <begin position="14"/>
        <end position="168"/>
    </location>
</feature>
<dbReference type="EMBL" id="DQYG01000090">
    <property type="protein sequence ID" value="HDD31405.1"/>
    <property type="molecule type" value="Genomic_DNA"/>
</dbReference>
<dbReference type="SUPFAM" id="SSF53756">
    <property type="entry name" value="UDP-Glycosyltransferase/glycogen phosphorylase"/>
    <property type="match status" value="1"/>
</dbReference>
<comment type="caution">
    <text evidence="3">The sequence shown here is derived from an EMBL/GenBank/DDBJ whole genome shotgun (WGS) entry which is preliminary data.</text>
</comment>
<dbReference type="Pfam" id="PF00534">
    <property type="entry name" value="Glycos_transf_1"/>
    <property type="match status" value="1"/>
</dbReference>